<comment type="subcellular location">
    <subcellularLocation>
        <location evidence="1">Cell membrane</location>
        <topology evidence="1">Multi-pass membrane protein</topology>
    </subcellularLocation>
</comment>
<dbReference type="InterPro" id="IPR045275">
    <property type="entry name" value="MscS_archaea/bacteria_type"/>
</dbReference>
<feature type="domain" description="Mechanosensitive ion channel MscS C-terminal" evidence="9">
    <location>
        <begin position="237"/>
        <end position="323"/>
    </location>
</feature>
<dbReference type="Gene3D" id="1.10.287.1260">
    <property type="match status" value="1"/>
</dbReference>
<name>A0AAE4SA58_9EURY</name>
<protein>
    <recommendedName>
        <fullName evidence="13">Mechanosensitive ion channel family protein</fullName>
    </recommendedName>
</protein>
<dbReference type="InterPro" id="IPR011014">
    <property type="entry name" value="MscS_channel_TM-2"/>
</dbReference>
<evidence type="ECO:0000256" key="5">
    <source>
        <dbReference type="ARBA" id="ARBA00022989"/>
    </source>
</evidence>
<dbReference type="InterPro" id="IPR010920">
    <property type="entry name" value="LSM_dom_sf"/>
</dbReference>
<evidence type="ECO:0000313" key="12">
    <source>
        <dbReference type="Proteomes" id="UP001273136"/>
    </source>
</evidence>
<feature type="domain" description="Mechanosensitive ion channel transmembrane helices 2/3" evidence="10">
    <location>
        <begin position="122"/>
        <end position="161"/>
    </location>
</feature>
<gene>
    <name evidence="11" type="ORF">McpAg1_04720</name>
</gene>
<dbReference type="Pfam" id="PF21082">
    <property type="entry name" value="MS_channel_3rd"/>
    <property type="match status" value="1"/>
</dbReference>
<dbReference type="RefSeq" id="WP_338093681.1">
    <property type="nucleotide sequence ID" value="NZ_JAWDKA010000002.1"/>
</dbReference>
<keyword evidence="3" id="KW-1003">Cell membrane</keyword>
<dbReference type="InterPro" id="IPR049278">
    <property type="entry name" value="MS_channel_C"/>
</dbReference>
<evidence type="ECO:0000256" key="7">
    <source>
        <dbReference type="SAM" id="Phobius"/>
    </source>
</evidence>
<dbReference type="InterPro" id="IPR023408">
    <property type="entry name" value="MscS_beta-dom_sf"/>
</dbReference>
<dbReference type="PANTHER" id="PTHR30221:SF1">
    <property type="entry name" value="SMALL-CONDUCTANCE MECHANOSENSITIVE CHANNEL"/>
    <property type="match status" value="1"/>
</dbReference>
<evidence type="ECO:0000256" key="2">
    <source>
        <dbReference type="ARBA" id="ARBA00008017"/>
    </source>
</evidence>
<organism evidence="11 12">
    <name type="scientific">Methanorbis furvi</name>
    <dbReference type="NCBI Taxonomy" id="3028299"/>
    <lineage>
        <taxon>Archaea</taxon>
        <taxon>Methanobacteriati</taxon>
        <taxon>Methanobacteriota</taxon>
        <taxon>Stenosarchaea group</taxon>
        <taxon>Methanomicrobia</taxon>
        <taxon>Methanomicrobiales</taxon>
        <taxon>Methanocorpusculaceae</taxon>
        <taxon>Methanorbis</taxon>
    </lineage>
</organism>
<dbReference type="SUPFAM" id="SSF82861">
    <property type="entry name" value="Mechanosensitive channel protein MscS (YggB), transmembrane region"/>
    <property type="match status" value="1"/>
</dbReference>
<dbReference type="GO" id="GO:0005886">
    <property type="term" value="C:plasma membrane"/>
    <property type="evidence" value="ECO:0007669"/>
    <property type="project" value="UniProtKB-SubCell"/>
</dbReference>
<dbReference type="GO" id="GO:0008381">
    <property type="term" value="F:mechanosensitive monoatomic ion channel activity"/>
    <property type="evidence" value="ECO:0007669"/>
    <property type="project" value="InterPro"/>
</dbReference>
<evidence type="ECO:0000259" key="10">
    <source>
        <dbReference type="Pfam" id="PF21088"/>
    </source>
</evidence>
<proteinExistence type="inferred from homology"/>
<evidence type="ECO:0000256" key="3">
    <source>
        <dbReference type="ARBA" id="ARBA00022475"/>
    </source>
</evidence>
<dbReference type="InterPro" id="IPR049142">
    <property type="entry name" value="MS_channel_1st"/>
</dbReference>
<evidence type="ECO:0000313" key="11">
    <source>
        <dbReference type="EMBL" id="MDV0441288.1"/>
    </source>
</evidence>
<dbReference type="PANTHER" id="PTHR30221">
    <property type="entry name" value="SMALL-CONDUCTANCE MECHANOSENSITIVE CHANNEL"/>
    <property type="match status" value="1"/>
</dbReference>
<feature type="transmembrane region" description="Helical" evidence="7">
    <location>
        <begin position="79"/>
        <end position="104"/>
    </location>
</feature>
<keyword evidence="5 7" id="KW-1133">Transmembrane helix</keyword>
<dbReference type="EMBL" id="JAWDKA010000002">
    <property type="protein sequence ID" value="MDV0441288.1"/>
    <property type="molecule type" value="Genomic_DNA"/>
</dbReference>
<dbReference type="Gene3D" id="2.30.30.60">
    <property type="match status" value="1"/>
</dbReference>
<dbReference type="Pfam" id="PF21088">
    <property type="entry name" value="MS_channel_1st"/>
    <property type="match status" value="1"/>
</dbReference>
<keyword evidence="4 7" id="KW-0812">Transmembrane</keyword>
<accession>A0AAE4SA58</accession>
<feature type="transmembrane region" description="Helical" evidence="7">
    <location>
        <begin position="148"/>
        <end position="175"/>
    </location>
</feature>
<dbReference type="SUPFAM" id="SSF82689">
    <property type="entry name" value="Mechanosensitive channel protein MscS (YggB), C-terminal domain"/>
    <property type="match status" value="1"/>
</dbReference>
<feature type="transmembrane region" description="Helical" evidence="7">
    <location>
        <begin position="12"/>
        <end position="31"/>
    </location>
</feature>
<dbReference type="InterPro" id="IPR006685">
    <property type="entry name" value="MscS_channel_2nd"/>
</dbReference>
<evidence type="ECO:0000259" key="8">
    <source>
        <dbReference type="Pfam" id="PF00924"/>
    </source>
</evidence>
<dbReference type="Pfam" id="PF00924">
    <property type="entry name" value="MS_channel_2nd"/>
    <property type="match status" value="1"/>
</dbReference>
<dbReference type="AlphaFoldDB" id="A0AAE4SA58"/>
<feature type="transmembrane region" description="Helical" evidence="7">
    <location>
        <begin position="43"/>
        <end position="67"/>
    </location>
</feature>
<feature type="domain" description="Mechanosensitive ion channel MscS" evidence="8">
    <location>
        <begin position="162"/>
        <end position="228"/>
    </location>
</feature>
<evidence type="ECO:0008006" key="13">
    <source>
        <dbReference type="Google" id="ProtNLM"/>
    </source>
</evidence>
<sequence length="340" mass="37478">MLELDDLFMGGGILVIGIVVAVGIAVATRILTKYFRRRGVARFIVSSFGYPLAGYVLVTTTYIAFHIYMPELLDISAKYYQAVIVLLAVWTVYRMCMSAVDYFFPHEEHEPSRVGPILKFSLRVVIWGLGIMMVLATLQINITPLLAGAGIAGIAVALAAQDLLGNIFGGVVLYLDTPFHVGDWVKVDGQFGEVLQIGPRSTRIKTLDSQLMTIPNAKIAGDSVINFSAPQDYMLIRLKIGVAYGSDVALVKQTMKDAVESVFSTTPYLSHDEPAQANFLSFGDSSLNFELVICAAKPLYYYAAMDAVNCEVDRLFRERGITIPFPQREVRILNMPEKGL</sequence>
<dbReference type="SUPFAM" id="SSF50182">
    <property type="entry name" value="Sm-like ribonucleoproteins"/>
    <property type="match status" value="1"/>
</dbReference>
<evidence type="ECO:0000256" key="4">
    <source>
        <dbReference type="ARBA" id="ARBA00022692"/>
    </source>
</evidence>
<dbReference type="InterPro" id="IPR011066">
    <property type="entry name" value="MscS_channel_C_sf"/>
</dbReference>
<comment type="similarity">
    <text evidence="2">Belongs to the MscS (TC 1.A.23) family.</text>
</comment>
<dbReference type="Gene3D" id="3.30.70.100">
    <property type="match status" value="1"/>
</dbReference>
<reference evidence="11" key="1">
    <citation type="submission" date="2023-06" db="EMBL/GenBank/DDBJ databases">
        <title>Genome sequence of Methancorpusculaceae sp. Ag1.</title>
        <authorList>
            <person name="Protasov E."/>
            <person name="Platt K."/>
            <person name="Poehlein A."/>
            <person name="Daniel R."/>
            <person name="Brune A."/>
        </authorList>
    </citation>
    <scope>NUCLEOTIDE SEQUENCE</scope>
    <source>
        <strain evidence="11">Ag1</strain>
    </source>
</reference>
<keyword evidence="6 7" id="KW-0472">Membrane</keyword>
<evidence type="ECO:0000256" key="6">
    <source>
        <dbReference type="ARBA" id="ARBA00023136"/>
    </source>
</evidence>
<evidence type="ECO:0000256" key="1">
    <source>
        <dbReference type="ARBA" id="ARBA00004651"/>
    </source>
</evidence>
<dbReference type="Proteomes" id="UP001273136">
    <property type="component" value="Unassembled WGS sequence"/>
</dbReference>
<evidence type="ECO:0000259" key="9">
    <source>
        <dbReference type="Pfam" id="PF21082"/>
    </source>
</evidence>
<feature type="transmembrane region" description="Helical" evidence="7">
    <location>
        <begin position="124"/>
        <end position="142"/>
    </location>
</feature>
<comment type="caution">
    <text evidence="11">The sequence shown here is derived from an EMBL/GenBank/DDBJ whole genome shotgun (WGS) entry which is preliminary data.</text>
</comment>
<keyword evidence="12" id="KW-1185">Reference proteome</keyword>